<dbReference type="GO" id="GO:0003998">
    <property type="term" value="F:acylphosphatase activity"/>
    <property type="evidence" value="ECO:0007669"/>
    <property type="project" value="UniProtKB-EC"/>
</dbReference>
<dbReference type="EMBL" id="KQ234864">
    <property type="protein sequence ID" value="KMZ84126.1"/>
    <property type="molecule type" value="Genomic_DNA"/>
</dbReference>
<dbReference type="Proteomes" id="UP000053327">
    <property type="component" value="Unassembled WGS sequence"/>
</dbReference>
<reference evidence="8 9" key="1">
    <citation type="submission" date="2011-08" db="EMBL/GenBank/DDBJ databases">
        <title>The Genome Sequence of Plasmodium vivax Brazil I.</title>
        <authorList>
            <consortium name="The Broad Institute Genome Sequencing Platform"/>
            <consortium name="The Broad Institute Genome Sequencing Center for Infectious Disease"/>
            <person name="Neafsey D."/>
            <person name="Carlton J."/>
            <person name="Barnwell J."/>
            <person name="Collins W."/>
            <person name="Escalante A."/>
            <person name="Mullikin J."/>
            <person name="Saul A."/>
            <person name="Guigo R."/>
            <person name="Camara F."/>
            <person name="Young S.K."/>
            <person name="Zeng Q."/>
            <person name="Gargeya S."/>
            <person name="Fitzgerald M."/>
            <person name="Haas B."/>
            <person name="Abouelleil A."/>
            <person name="Alvarado L."/>
            <person name="Arachchi H.M."/>
            <person name="Berlin A."/>
            <person name="Brown A."/>
            <person name="Chapman S.B."/>
            <person name="Chen Z."/>
            <person name="Dunbar C."/>
            <person name="Freedman E."/>
            <person name="Gearin G."/>
            <person name="Gellesch M."/>
            <person name="Goldberg J."/>
            <person name="Griggs A."/>
            <person name="Gujja S."/>
            <person name="Heiman D."/>
            <person name="Howarth C."/>
            <person name="Larson L."/>
            <person name="Lui A."/>
            <person name="MacDonald P.J.P."/>
            <person name="Montmayeur A."/>
            <person name="Murphy C."/>
            <person name="Neiman D."/>
            <person name="Pearson M."/>
            <person name="Priest M."/>
            <person name="Roberts A."/>
            <person name="Saif S."/>
            <person name="Shea T."/>
            <person name="Shenoy N."/>
            <person name="Sisk P."/>
            <person name="Stolte C."/>
            <person name="Sykes S."/>
            <person name="Wortman J."/>
            <person name="Nusbaum C."/>
            <person name="Birren B."/>
        </authorList>
    </citation>
    <scope>NUCLEOTIDE SEQUENCE [LARGE SCALE GENOMIC DNA]</scope>
    <source>
        <strain evidence="8 9">Brazil I</strain>
    </source>
</reference>
<dbReference type="InterPro" id="IPR017968">
    <property type="entry name" value="Acylphosphatase_CS"/>
</dbReference>
<evidence type="ECO:0000256" key="1">
    <source>
        <dbReference type="ARBA" id="ARBA00005614"/>
    </source>
</evidence>
<dbReference type="Gene3D" id="3.30.70.100">
    <property type="match status" value="1"/>
</dbReference>
<evidence type="ECO:0000313" key="8">
    <source>
        <dbReference type="EMBL" id="KMZ84126.1"/>
    </source>
</evidence>
<dbReference type="AlphaFoldDB" id="A0A0J9SMZ9"/>
<dbReference type="FunFam" id="3.30.70.100:FF:000054">
    <property type="entry name" value="Acylphosphatase"/>
    <property type="match status" value="1"/>
</dbReference>
<comment type="similarity">
    <text evidence="1 6">Belongs to the acylphosphatase family.</text>
</comment>
<dbReference type="OrthoDB" id="7961613at2759"/>
<dbReference type="EC" id="3.6.1.7" evidence="2 5"/>
<organism evidence="8 9">
    <name type="scientific">Plasmodium vivax (strain Brazil I)</name>
    <dbReference type="NCBI Taxonomy" id="1033975"/>
    <lineage>
        <taxon>Eukaryota</taxon>
        <taxon>Sar</taxon>
        <taxon>Alveolata</taxon>
        <taxon>Apicomplexa</taxon>
        <taxon>Aconoidasida</taxon>
        <taxon>Haemosporida</taxon>
        <taxon>Plasmodiidae</taxon>
        <taxon>Plasmodium</taxon>
        <taxon>Plasmodium (Plasmodium)</taxon>
    </lineage>
</organism>
<dbReference type="PRINTS" id="PR00112">
    <property type="entry name" value="ACYLPHPHTASE"/>
</dbReference>
<evidence type="ECO:0000256" key="2">
    <source>
        <dbReference type="ARBA" id="ARBA00012150"/>
    </source>
</evidence>
<evidence type="ECO:0000256" key="6">
    <source>
        <dbReference type="RuleBase" id="RU004168"/>
    </source>
</evidence>
<feature type="active site" evidence="5">
    <location>
        <position position="53"/>
    </location>
</feature>
<dbReference type="PROSITE" id="PS51160">
    <property type="entry name" value="ACYLPHOSPHATASE_3"/>
    <property type="match status" value="1"/>
</dbReference>
<gene>
    <name evidence="8" type="ORF">PVBG_02353</name>
</gene>
<evidence type="ECO:0000259" key="7">
    <source>
        <dbReference type="PROSITE" id="PS51160"/>
    </source>
</evidence>
<protein>
    <recommendedName>
        <fullName evidence="2 5">acylphosphatase</fullName>
        <ecNumber evidence="2 5">3.6.1.7</ecNumber>
    </recommendedName>
</protein>
<name>A0A0J9SMZ9_PLAV1</name>
<accession>A0A0J9SMZ9</accession>
<proteinExistence type="inferred from homology"/>
<dbReference type="SUPFAM" id="SSF54975">
    <property type="entry name" value="Acylphosphatase/BLUF domain-like"/>
    <property type="match status" value="1"/>
</dbReference>
<feature type="active site" evidence="5">
    <location>
        <position position="71"/>
    </location>
</feature>
<sequence length="129" mass="14785">MRLMTVVHSLFLFPPTKSSPRASQPLRNFCSSTKMIHSFDFEVFGKVQGVFFRKYTKLEADKLKIKGHVRNTDRNTVVGKAESDSKESLEQFKNFLKNVGSPSSRIDECLITNEKTLEGYSSTDFVIRR</sequence>
<comment type="catalytic activity">
    <reaction evidence="4 5">
        <text>an acyl phosphate + H2O = a carboxylate + phosphate + H(+)</text>
        <dbReference type="Rhea" id="RHEA:14965"/>
        <dbReference type="ChEBI" id="CHEBI:15377"/>
        <dbReference type="ChEBI" id="CHEBI:15378"/>
        <dbReference type="ChEBI" id="CHEBI:29067"/>
        <dbReference type="ChEBI" id="CHEBI:43474"/>
        <dbReference type="ChEBI" id="CHEBI:59918"/>
        <dbReference type="EC" id="3.6.1.7"/>
    </reaction>
</comment>
<dbReference type="PANTHER" id="PTHR10029">
    <property type="entry name" value="ACYLPHOSPHATASE"/>
    <property type="match status" value="1"/>
</dbReference>
<dbReference type="InterPro" id="IPR036046">
    <property type="entry name" value="Acylphosphatase-like_dom_sf"/>
</dbReference>
<dbReference type="PROSITE" id="PS00150">
    <property type="entry name" value="ACYLPHOSPHATASE_1"/>
    <property type="match status" value="1"/>
</dbReference>
<evidence type="ECO:0000313" key="9">
    <source>
        <dbReference type="Proteomes" id="UP000053327"/>
    </source>
</evidence>
<dbReference type="PANTHER" id="PTHR10029:SF3">
    <property type="entry name" value="ACYLPHOSPHATASE-RELATED"/>
    <property type="match status" value="1"/>
</dbReference>
<dbReference type="InterPro" id="IPR001792">
    <property type="entry name" value="Acylphosphatase-like_dom"/>
</dbReference>
<dbReference type="Pfam" id="PF00708">
    <property type="entry name" value="Acylphosphatase"/>
    <property type="match status" value="1"/>
</dbReference>
<evidence type="ECO:0000256" key="4">
    <source>
        <dbReference type="ARBA" id="ARBA00047645"/>
    </source>
</evidence>
<dbReference type="InterPro" id="IPR020456">
    <property type="entry name" value="Acylphosphatase"/>
</dbReference>
<evidence type="ECO:0000256" key="3">
    <source>
        <dbReference type="ARBA" id="ARBA00022801"/>
    </source>
</evidence>
<keyword evidence="3 5" id="KW-0378">Hydrolase</keyword>
<feature type="domain" description="Acylphosphatase-like" evidence="7">
    <location>
        <begin position="38"/>
        <end position="129"/>
    </location>
</feature>
<evidence type="ECO:0000256" key="5">
    <source>
        <dbReference type="PROSITE-ProRule" id="PRU00520"/>
    </source>
</evidence>